<organism evidence="1 2">
    <name type="scientific">Neobacillus pocheonensis</name>
    <dbReference type="NCBI Taxonomy" id="363869"/>
    <lineage>
        <taxon>Bacteria</taxon>
        <taxon>Bacillati</taxon>
        <taxon>Bacillota</taxon>
        <taxon>Bacilli</taxon>
        <taxon>Bacillales</taxon>
        <taxon>Bacillaceae</taxon>
        <taxon>Neobacillus</taxon>
    </lineage>
</organism>
<gene>
    <name evidence="1" type="ORF">NDK43_10405</name>
</gene>
<sequence>MLDHINFIETQAQVVIRELPRATLIQLPKLRSTGMPRIYALCSDYLEHVDGRYDVHTFESYLMSYQEVTVLKDAECWALLSAMRVIIISRLAEAMREVRKRHEVCHSITSLLEQIGQELCPMKRYGFYWNEKHAKNHWIQSRSSILSNI</sequence>
<evidence type="ECO:0000313" key="1">
    <source>
        <dbReference type="EMBL" id="MCM2532717.1"/>
    </source>
</evidence>
<dbReference type="EMBL" id="JAMQCR010000001">
    <property type="protein sequence ID" value="MCM2532717.1"/>
    <property type="molecule type" value="Genomic_DNA"/>
</dbReference>
<name>A0ABT0WCF4_9BACI</name>
<accession>A0ABT0WCF4</accession>
<evidence type="ECO:0000313" key="2">
    <source>
        <dbReference type="Proteomes" id="UP001523262"/>
    </source>
</evidence>
<keyword evidence="2" id="KW-1185">Reference proteome</keyword>
<protein>
    <submittedName>
        <fullName evidence="1">Uncharacterized protein</fullName>
    </submittedName>
</protein>
<reference evidence="1 2" key="1">
    <citation type="submission" date="2022-06" db="EMBL/GenBank/DDBJ databases">
        <authorList>
            <person name="Jeon C.O."/>
        </authorList>
    </citation>
    <scope>NUCLEOTIDE SEQUENCE [LARGE SCALE GENOMIC DNA]</scope>
    <source>
        <strain evidence="1 2">KCTC 13943</strain>
    </source>
</reference>
<comment type="caution">
    <text evidence="1">The sequence shown here is derived from an EMBL/GenBank/DDBJ whole genome shotgun (WGS) entry which is preliminary data.</text>
</comment>
<proteinExistence type="predicted"/>
<dbReference type="Proteomes" id="UP001523262">
    <property type="component" value="Unassembled WGS sequence"/>
</dbReference>